<dbReference type="AlphaFoldDB" id="F8N8X9"/>
<evidence type="ECO:0000313" key="2">
    <source>
        <dbReference type="Proteomes" id="UP000002772"/>
    </source>
</evidence>
<name>F8N8X9_9BACT</name>
<gene>
    <name evidence="1" type="ORF">Premu_0133</name>
</gene>
<protein>
    <submittedName>
        <fullName evidence="1">Uncharacterized protein</fullName>
    </submittedName>
</protein>
<proteinExistence type="predicted"/>
<dbReference type="RefSeq" id="WP_007572285.1">
    <property type="nucleotide sequence ID" value="NZ_BPTS01000001.1"/>
</dbReference>
<dbReference type="EMBL" id="GL945017">
    <property type="protein sequence ID" value="EGN55624.1"/>
    <property type="molecule type" value="Genomic_DNA"/>
</dbReference>
<reference evidence="2" key="1">
    <citation type="journal article" date="2011" name="Stand. Genomic Sci.">
        <title>Non-contiguous finished genome sequence of the opportunistic oral pathogen Prevotella multisaccharivorax type strain (PPPA20).</title>
        <authorList>
            <person name="Pati A."/>
            <person name="Gronow S."/>
            <person name="Lu M."/>
            <person name="Lapidus A."/>
            <person name="Nolan M."/>
            <person name="Lucas S."/>
            <person name="Hammon N."/>
            <person name="Deshpande S."/>
            <person name="Cheng J.F."/>
            <person name="Tapia R."/>
            <person name="Han C."/>
            <person name="Goodwin L."/>
            <person name="Pitluck S."/>
            <person name="Liolios K."/>
            <person name="Pagani I."/>
            <person name="Mavromatis K."/>
            <person name="Mikhailova N."/>
            <person name="Huntemann M."/>
            <person name="Chen A."/>
            <person name="Palaniappan K."/>
            <person name="Land M."/>
            <person name="Hauser L."/>
            <person name="Detter J.C."/>
            <person name="Brambilla E.M."/>
            <person name="Rohde M."/>
            <person name="Goker M."/>
            <person name="Woyke T."/>
            <person name="Bristow J."/>
            <person name="Eisen J.A."/>
            <person name="Markowitz V."/>
            <person name="Hugenholtz P."/>
            <person name="Kyrpides N.C."/>
            <person name="Klenk H.P."/>
            <person name="Ivanova N."/>
        </authorList>
    </citation>
    <scope>NUCLEOTIDE SEQUENCE [LARGE SCALE GENOMIC DNA]</scope>
    <source>
        <strain evidence="2">DSM 17128</strain>
    </source>
</reference>
<evidence type="ECO:0000313" key="1">
    <source>
        <dbReference type="EMBL" id="EGN55624.1"/>
    </source>
</evidence>
<organism evidence="1 2">
    <name type="scientific">Hallella multisaccharivorax DSM 17128</name>
    <dbReference type="NCBI Taxonomy" id="688246"/>
    <lineage>
        <taxon>Bacteria</taxon>
        <taxon>Pseudomonadati</taxon>
        <taxon>Bacteroidota</taxon>
        <taxon>Bacteroidia</taxon>
        <taxon>Bacteroidales</taxon>
        <taxon>Prevotellaceae</taxon>
        <taxon>Hallella</taxon>
    </lineage>
</organism>
<accession>F8N8X9</accession>
<sequence length="96" mass="10637">MKRDIKALLKEVGSKTKEGEHDINCDLGNLSKKLSRHHINLSVSSLKKLMELVTGKRKLSTAAKNRLALFAGFQSWGDLDDALHGNDDGDKSYTVK</sequence>
<keyword evidence="2" id="KW-1185">Reference proteome</keyword>
<dbReference type="OrthoDB" id="639802at2"/>
<dbReference type="Proteomes" id="UP000002772">
    <property type="component" value="Unassembled WGS sequence"/>
</dbReference>
<dbReference type="HOGENOM" id="CLU_159985_0_0_10"/>
<dbReference type="STRING" id="688246.Premu_0133"/>